<protein>
    <submittedName>
        <fullName evidence="4">Transcriptional regulator, TetR family</fullName>
    </submittedName>
</protein>
<accession>A0A1G9JZC7</accession>
<dbReference type="OrthoDB" id="6430772at2"/>
<dbReference type="AlphaFoldDB" id="A0A1G9JZC7"/>
<name>A0A1G9JZC7_9BACT</name>
<dbReference type="SUPFAM" id="SSF46689">
    <property type="entry name" value="Homeodomain-like"/>
    <property type="match status" value="1"/>
</dbReference>
<dbReference type="Pfam" id="PF00440">
    <property type="entry name" value="TetR_N"/>
    <property type="match status" value="1"/>
</dbReference>
<dbReference type="InterPro" id="IPR001647">
    <property type="entry name" value="HTH_TetR"/>
</dbReference>
<organism evidence="4 5">
    <name type="scientific">Siphonobacter aquaeclarae</name>
    <dbReference type="NCBI Taxonomy" id="563176"/>
    <lineage>
        <taxon>Bacteria</taxon>
        <taxon>Pseudomonadati</taxon>
        <taxon>Bacteroidota</taxon>
        <taxon>Cytophagia</taxon>
        <taxon>Cytophagales</taxon>
        <taxon>Cytophagaceae</taxon>
        <taxon>Siphonobacter</taxon>
    </lineage>
</organism>
<reference evidence="4 5" key="1">
    <citation type="submission" date="2016-10" db="EMBL/GenBank/DDBJ databases">
        <authorList>
            <person name="de Groot N.N."/>
        </authorList>
    </citation>
    <scope>NUCLEOTIDE SEQUENCE [LARGE SCALE GENOMIC DNA]</scope>
    <source>
        <strain evidence="4 5">DSM 21668</strain>
    </source>
</reference>
<dbReference type="GO" id="GO:0000976">
    <property type="term" value="F:transcription cis-regulatory region binding"/>
    <property type="evidence" value="ECO:0007669"/>
    <property type="project" value="TreeGrafter"/>
</dbReference>
<dbReference type="STRING" id="563176.SAMN04488090_0802"/>
<proteinExistence type="predicted"/>
<feature type="domain" description="HTH tetR-type" evidence="3">
    <location>
        <begin position="6"/>
        <end position="66"/>
    </location>
</feature>
<evidence type="ECO:0000259" key="3">
    <source>
        <dbReference type="PROSITE" id="PS50977"/>
    </source>
</evidence>
<dbReference type="GO" id="GO:0003700">
    <property type="term" value="F:DNA-binding transcription factor activity"/>
    <property type="evidence" value="ECO:0007669"/>
    <property type="project" value="TreeGrafter"/>
</dbReference>
<keyword evidence="5" id="KW-1185">Reference proteome</keyword>
<dbReference type="Gene3D" id="1.10.357.10">
    <property type="entry name" value="Tetracycline Repressor, domain 2"/>
    <property type="match status" value="1"/>
</dbReference>
<dbReference type="PROSITE" id="PS50977">
    <property type="entry name" value="HTH_TETR_2"/>
    <property type="match status" value="1"/>
</dbReference>
<dbReference type="InterPro" id="IPR009057">
    <property type="entry name" value="Homeodomain-like_sf"/>
</dbReference>
<keyword evidence="1 2" id="KW-0238">DNA-binding</keyword>
<dbReference type="EMBL" id="FNGS01000002">
    <property type="protein sequence ID" value="SDL42405.1"/>
    <property type="molecule type" value="Genomic_DNA"/>
</dbReference>
<dbReference type="Proteomes" id="UP000198901">
    <property type="component" value="Unassembled WGS sequence"/>
</dbReference>
<dbReference type="InterPro" id="IPR050109">
    <property type="entry name" value="HTH-type_TetR-like_transc_reg"/>
</dbReference>
<dbReference type="PANTHER" id="PTHR30055">
    <property type="entry name" value="HTH-TYPE TRANSCRIPTIONAL REGULATOR RUTR"/>
    <property type="match status" value="1"/>
</dbReference>
<dbReference type="RefSeq" id="WP_093198125.1">
    <property type="nucleotide sequence ID" value="NZ_FNGS01000002.1"/>
</dbReference>
<gene>
    <name evidence="4" type="ORF">SAMN04488090_0802</name>
</gene>
<dbReference type="PANTHER" id="PTHR30055:SF207">
    <property type="entry name" value="HTH-TYPE TRANSCRIPTIONAL REPRESSOR FATR"/>
    <property type="match status" value="1"/>
</dbReference>
<sequence length="199" mass="22848">MRPRSADKEQAIRTKALQLIREEGLENLSMQKLAKAAEISPRTIYLKYKDKEDLLIRLFIEEVLGAYEAAVLDGFDDMQPFADGVRHIWQNTYCYLTANREAFALMQYGKSSPLLNKAYQERGIREGQFFAPIHRFLTRHAEAGRIRPFPIPVYRALLFAPLFELVNESFERADRHEPPFSEALLGDVCSSLIQSALLP</sequence>
<evidence type="ECO:0000313" key="4">
    <source>
        <dbReference type="EMBL" id="SDL42405.1"/>
    </source>
</evidence>
<evidence type="ECO:0000256" key="1">
    <source>
        <dbReference type="ARBA" id="ARBA00023125"/>
    </source>
</evidence>
<evidence type="ECO:0000256" key="2">
    <source>
        <dbReference type="PROSITE-ProRule" id="PRU00335"/>
    </source>
</evidence>
<evidence type="ECO:0000313" key="5">
    <source>
        <dbReference type="Proteomes" id="UP000198901"/>
    </source>
</evidence>
<feature type="DNA-binding region" description="H-T-H motif" evidence="2">
    <location>
        <begin position="29"/>
        <end position="48"/>
    </location>
</feature>